<feature type="compositionally biased region" description="Low complexity" evidence="1">
    <location>
        <begin position="337"/>
        <end position="346"/>
    </location>
</feature>
<protein>
    <submittedName>
        <fullName evidence="2">Uncharacterized protein</fullName>
    </submittedName>
</protein>
<evidence type="ECO:0000256" key="1">
    <source>
        <dbReference type="SAM" id="MobiDB-lite"/>
    </source>
</evidence>
<comment type="caution">
    <text evidence="2">The sequence shown here is derived from an EMBL/GenBank/DDBJ whole genome shotgun (WGS) entry which is preliminary data.</text>
</comment>
<reference evidence="2" key="2">
    <citation type="submission" date="2021-09" db="EMBL/GenBank/DDBJ databases">
        <authorList>
            <person name="Jia N."/>
            <person name="Wang J."/>
            <person name="Shi W."/>
            <person name="Du L."/>
            <person name="Sun Y."/>
            <person name="Zhan W."/>
            <person name="Jiang J."/>
            <person name="Wang Q."/>
            <person name="Zhang B."/>
            <person name="Ji P."/>
            <person name="Sakyi L.B."/>
            <person name="Cui X."/>
            <person name="Yuan T."/>
            <person name="Jiang B."/>
            <person name="Yang W."/>
            <person name="Lam T.T.-Y."/>
            <person name="Chang Q."/>
            <person name="Ding S."/>
            <person name="Wang X."/>
            <person name="Zhu J."/>
            <person name="Ruan X."/>
            <person name="Zhao L."/>
            <person name="Wei J."/>
            <person name="Que T."/>
            <person name="Du C."/>
            <person name="Cheng J."/>
            <person name="Dai P."/>
            <person name="Han X."/>
            <person name="Huang E."/>
            <person name="Gao Y."/>
            <person name="Liu J."/>
            <person name="Shao H."/>
            <person name="Ye R."/>
            <person name="Li L."/>
            <person name="Wei W."/>
            <person name="Wang X."/>
            <person name="Wang C."/>
            <person name="Huo Q."/>
            <person name="Li W."/>
            <person name="Guo W."/>
            <person name="Chen H."/>
            <person name="Chen S."/>
            <person name="Zhou L."/>
            <person name="Zhou L."/>
            <person name="Ni X."/>
            <person name="Tian J."/>
            <person name="Zhou Y."/>
            <person name="Sheng Y."/>
            <person name="Liu T."/>
            <person name="Pan Y."/>
            <person name="Xia L."/>
            <person name="Li J."/>
            <person name="Zhao F."/>
            <person name="Cao W."/>
        </authorList>
    </citation>
    <scope>NUCLEOTIDE SEQUENCE</scope>
    <source>
        <strain evidence="2">Rsan-2018</strain>
        <tissue evidence="2">Larvae</tissue>
    </source>
</reference>
<dbReference type="VEuPathDB" id="VectorBase:RSAN_039690"/>
<proteinExistence type="predicted"/>
<gene>
    <name evidence="2" type="ORF">HPB52_016778</name>
</gene>
<name>A0A9D4SN23_RHISA</name>
<sequence length="463" mass="51012">MESSHATSDMRALWKNGVRHLGVLDFIPGADTTEAAVERLFKLLQLCRQLLDNVIPNTALPKASLALGMTFMSSNKRQVYANVEKHLRSGWSPSRHKIDLVVLRTHLSGRDDTDPSCTVTGSSVWGRTLADYQPSMIDTLDYVEKKLKPLSSQSLFFVSMSAAVRRYVPIGQDNKAKSFGLGTRCKAYDESDYAREVDNFALVCGDKEYAAHIVRDEAHETMHSFRLSPRSAVTFDSEDTIFAKMCKARKMVASVPYGLALFDAEFDDTSNECSSRNKFGNFTLVRAARRAVDYVYGRPSQDGDGKKTRPPRSKPSAGATGSRIPVWISKRDLHDASSSSGTSSEQSPDKRPSFILERDWLEAGSSSGVVKRSPVKRLAPGTRPAKVARMRERTPAVTAVVSGIPRRRRSSDDLSRQSKALAQLSISDIDSEDESARADADDMEVDPTSRSNPGQQSAEDSSS</sequence>
<feature type="region of interest" description="Disordered" evidence="1">
    <location>
        <begin position="366"/>
        <end position="463"/>
    </location>
</feature>
<accession>A0A9D4SN23</accession>
<organism evidence="2 3">
    <name type="scientific">Rhipicephalus sanguineus</name>
    <name type="common">Brown dog tick</name>
    <name type="synonym">Ixodes sanguineus</name>
    <dbReference type="NCBI Taxonomy" id="34632"/>
    <lineage>
        <taxon>Eukaryota</taxon>
        <taxon>Metazoa</taxon>
        <taxon>Ecdysozoa</taxon>
        <taxon>Arthropoda</taxon>
        <taxon>Chelicerata</taxon>
        <taxon>Arachnida</taxon>
        <taxon>Acari</taxon>
        <taxon>Parasitiformes</taxon>
        <taxon>Ixodida</taxon>
        <taxon>Ixodoidea</taxon>
        <taxon>Ixodidae</taxon>
        <taxon>Rhipicephalinae</taxon>
        <taxon>Rhipicephalus</taxon>
        <taxon>Rhipicephalus</taxon>
    </lineage>
</organism>
<evidence type="ECO:0000313" key="2">
    <source>
        <dbReference type="EMBL" id="KAH7936033.1"/>
    </source>
</evidence>
<dbReference type="Proteomes" id="UP000821837">
    <property type="component" value="Unassembled WGS sequence"/>
</dbReference>
<feature type="compositionally biased region" description="Polar residues" evidence="1">
    <location>
        <begin position="448"/>
        <end position="463"/>
    </location>
</feature>
<evidence type="ECO:0000313" key="3">
    <source>
        <dbReference type="Proteomes" id="UP000821837"/>
    </source>
</evidence>
<dbReference type="AlphaFoldDB" id="A0A9D4SN23"/>
<feature type="region of interest" description="Disordered" evidence="1">
    <location>
        <begin position="296"/>
        <end position="352"/>
    </location>
</feature>
<keyword evidence="3" id="KW-1185">Reference proteome</keyword>
<reference evidence="2" key="1">
    <citation type="journal article" date="2020" name="Cell">
        <title>Large-Scale Comparative Analyses of Tick Genomes Elucidate Their Genetic Diversity and Vector Capacities.</title>
        <authorList>
            <consortium name="Tick Genome and Microbiome Consortium (TIGMIC)"/>
            <person name="Jia N."/>
            <person name="Wang J."/>
            <person name="Shi W."/>
            <person name="Du L."/>
            <person name="Sun Y."/>
            <person name="Zhan W."/>
            <person name="Jiang J.F."/>
            <person name="Wang Q."/>
            <person name="Zhang B."/>
            <person name="Ji P."/>
            <person name="Bell-Sakyi L."/>
            <person name="Cui X.M."/>
            <person name="Yuan T.T."/>
            <person name="Jiang B.G."/>
            <person name="Yang W.F."/>
            <person name="Lam T.T."/>
            <person name="Chang Q.C."/>
            <person name="Ding S.J."/>
            <person name="Wang X.J."/>
            <person name="Zhu J.G."/>
            <person name="Ruan X.D."/>
            <person name="Zhao L."/>
            <person name="Wei J.T."/>
            <person name="Ye R.Z."/>
            <person name="Que T.C."/>
            <person name="Du C.H."/>
            <person name="Zhou Y.H."/>
            <person name="Cheng J.X."/>
            <person name="Dai P.F."/>
            <person name="Guo W.B."/>
            <person name="Han X.H."/>
            <person name="Huang E.J."/>
            <person name="Li L.F."/>
            <person name="Wei W."/>
            <person name="Gao Y.C."/>
            <person name="Liu J.Z."/>
            <person name="Shao H.Z."/>
            <person name="Wang X."/>
            <person name="Wang C.C."/>
            <person name="Yang T.C."/>
            <person name="Huo Q.B."/>
            <person name="Li W."/>
            <person name="Chen H.Y."/>
            <person name="Chen S.E."/>
            <person name="Zhou L.G."/>
            <person name="Ni X.B."/>
            <person name="Tian J.H."/>
            <person name="Sheng Y."/>
            <person name="Liu T."/>
            <person name="Pan Y.S."/>
            <person name="Xia L.Y."/>
            <person name="Li J."/>
            <person name="Zhao F."/>
            <person name="Cao W.C."/>
        </authorList>
    </citation>
    <scope>NUCLEOTIDE SEQUENCE</scope>
    <source>
        <strain evidence="2">Rsan-2018</strain>
    </source>
</reference>
<dbReference type="EMBL" id="JABSTV010001255">
    <property type="protein sequence ID" value="KAH7936033.1"/>
    <property type="molecule type" value="Genomic_DNA"/>
</dbReference>